<accession>A0A0G4I5A0</accession>
<dbReference type="EMBL" id="CDMZ01005131">
    <property type="protein sequence ID" value="CEM52063.1"/>
    <property type="molecule type" value="Genomic_DNA"/>
</dbReference>
<reference evidence="2" key="1">
    <citation type="submission" date="2014-11" db="EMBL/GenBank/DDBJ databases">
        <authorList>
            <person name="Otto D Thomas"/>
            <person name="Naeem Raeece"/>
        </authorList>
    </citation>
    <scope>NUCLEOTIDE SEQUENCE</scope>
</reference>
<sequence length="105" mass="12105">MSPLELLKKSFPPSLRWKRKGKRRRKRRKKERERQRARDSEEEEEGEGGIPSSSVYLPSISPGHGPSGHSSVGSEGNPFWYLGSGWELHRRMYRLPLIGQHPALE</sequence>
<evidence type="ECO:0000313" key="2">
    <source>
        <dbReference type="EMBL" id="CEM52063.1"/>
    </source>
</evidence>
<dbReference type="AlphaFoldDB" id="A0A0G4I5A0"/>
<evidence type="ECO:0000256" key="1">
    <source>
        <dbReference type="SAM" id="MobiDB-lite"/>
    </source>
</evidence>
<name>A0A0G4I5A0_9ALVE</name>
<organism evidence="2">
    <name type="scientific">Chromera velia CCMP2878</name>
    <dbReference type="NCBI Taxonomy" id="1169474"/>
    <lineage>
        <taxon>Eukaryota</taxon>
        <taxon>Sar</taxon>
        <taxon>Alveolata</taxon>
        <taxon>Colpodellida</taxon>
        <taxon>Chromeraceae</taxon>
        <taxon>Chromera</taxon>
    </lineage>
</organism>
<protein>
    <submittedName>
        <fullName evidence="2">Uncharacterized protein</fullName>
    </submittedName>
</protein>
<gene>
    <name evidence="2" type="ORF">Cvel_11040</name>
</gene>
<feature type="compositionally biased region" description="Low complexity" evidence="1">
    <location>
        <begin position="58"/>
        <end position="74"/>
    </location>
</feature>
<feature type="compositionally biased region" description="Basic residues" evidence="1">
    <location>
        <begin position="16"/>
        <end position="31"/>
    </location>
</feature>
<dbReference type="VEuPathDB" id="CryptoDB:Cvel_11040"/>
<proteinExistence type="predicted"/>
<feature type="region of interest" description="Disordered" evidence="1">
    <location>
        <begin position="1"/>
        <end position="74"/>
    </location>
</feature>